<dbReference type="RefSeq" id="WP_227163179.1">
    <property type="nucleotide sequence ID" value="NZ_JAJCIO010000012.1"/>
</dbReference>
<sequence>MKLKHSLLAVTFGAALTFGSIFGAQAFFNSPLAANSNYRPINFGMGYEMYVDLSSLETIKDNGQGWIFKVNVFRSPEDSGRIEGTYTLTYKIFRGQAWIYNDSTNTWLEIPMRKKELKHKDIADFVTVNLCYRQKTGQYLNDDYGYVQGMERYYKGES</sequence>
<gene>
    <name evidence="1" type="ORF">NE675_04180</name>
</gene>
<proteinExistence type="predicted"/>
<organism evidence="1 2">
    <name type="scientific">Megasphaera massiliensis</name>
    <dbReference type="NCBI Taxonomy" id="1232428"/>
    <lineage>
        <taxon>Bacteria</taxon>
        <taxon>Bacillati</taxon>
        <taxon>Bacillota</taxon>
        <taxon>Negativicutes</taxon>
        <taxon>Veillonellales</taxon>
        <taxon>Veillonellaceae</taxon>
        <taxon>Megasphaera</taxon>
    </lineage>
</organism>
<reference evidence="1 2" key="1">
    <citation type="submission" date="2022-06" db="EMBL/GenBank/DDBJ databases">
        <title>Isolation of gut microbiota from human fecal samples.</title>
        <authorList>
            <person name="Pamer E.G."/>
            <person name="Barat B."/>
            <person name="Waligurski E."/>
            <person name="Medina S."/>
            <person name="Paddock L."/>
            <person name="Mostad J."/>
        </authorList>
    </citation>
    <scope>NUCLEOTIDE SEQUENCE [LARGE SCALE GENOMIC DNA]</scope>
    <source>
        <strain evidence="1 2">DFI.1.1</strain>
    </source>
</reference>
<keyword evidence="2" id="KW-1185">Reference proteome</keyword>
<evidence type="ECO:0000313" key="2">
    <source>
        <dbReference type="Proteomes" id="UP001206692"/>
    </source>
</evidence>
<dbReference type="EMBL" id="JANGEW010000005">
    <property type="protein sequence ID" value="MCQ5342234.1"/>
    <property type="molecule type" value="Genomic_DNA"/>
</dbReference>
<protein>
    <submittedName>
        <fullName evidence="1">Uncharacterized protein</fullName>
    </submittedName>
</protein>
<evidence type="ECO:0000313" key="1">
    <source>
        <dbReference type="EMBL" id="MCQ5342234.1"/>
    </source>
</evidence>
<comment type="caution">
    <text evidence="1">The sequence shown here is derived from an EMBL/GenBank/DDBJ whole genome shotgun (WGS) entry which is preliminary data.</text>
</comment>
<dbReference type="Proteomes" id="UP001206692">
    <property type="component" value="Unassembled WGS sequence"/>
</dbReference>
<accession>A0ABT1SQZ7</accession>
<name>A0ABT1SQZ7_9FIRM</name>